<evidence type="ECO:0000313" key="4">
    <source>
        <dbReference type="Proteomes" id="UP001165270"/>
    </source>
</evidence>
<evidence type="ECO:0000256" key="2">
    <source>
        <dbReference type="SAM" id="MobiDB-lite"/>
    </source>
</evidence>
<name>A0ABS9X9C2_9ACTN</name>
<reference evidence="3" key="1">
    <citation type="submission" date="2022-03" db="EMBL/GenBank/DDBJ databases">
        <title>Streptomyces 7R015 and 7R016 isolated from Barleria lupulina in Thailand.</title>
        <authorList>
            <person name="Kanchanasin P."/>
            <person name="Phongsopitanun W."/>
            <person name="Tanasupawat S."/>
        </authorList>
    </citation>
    <scope>NUCLEOTIDE SEQUENCE</scope>
    <source>
        <strain evidence="3">7R016</strain>
    </source>
</reference>
<comment type="caution">
    <text evidence="3">The sequence shown here is derived from an EMBL/GenBank/DDBJ whole genome shotgun (WGS) entry which is preliminary data.</text>
</comment>
<keyword evidence="4" id="KW-1185">Reference proteome</keyword>
<evidence type="ECO:0000313" key="3">
    <source>
        <dbReference type="EMBL" id="MCI3238666.1"/>
    </source>
</evidence>
<dbReference type="InterPro" id="IPR001680">
    <property type="entry name" value="WD40_rpt"/>
</dbReference>
<keyword evidence="1" id="KW-0853">WD repeat</keyword>
<dbReference type="RefSeq" id="WP_242708135.1">
    <property type="nucleotide sequence ID" value="NZ_JALDAX010000001.1"/>
</dbReference>
<dbReference type="PROSITE" id="PS50082">
    <property type="entry name" value="WD_REPEATS_2"/>
    <property type="match status" value="1"/>
</dbReference>
<dbReference type="Gene3D" id="2.130.10.10">
    <property type="entry name" value="YVTN repeat-like/Quinoprotein amine dehydrogenase"/>
    <property type="match status" value="1"/>
</dbReference>
<accession>A0ABS9X9C2</accession>
<organism evidence="3 4">
    <name type="scientific">Streptomyces spinosisporus</name>
    <dbReference type="NCBI Taxonomy" id="2927582"/>
    <lineage>
        <taxon>Bacteria</taxon>
        <taxon>Bacillati</taxon>
        <taxon>Actinomycetota</taxon>
        <taxon>Actinomycetes</taxon>
        <taxon>Kitasatosporales</taxon>
        <taxon>Streptomycetaceae</taxon>
        <taxon>Streptomyces</taxon>
    </lineage>
</organism>
<dbReference type="PANTHER" id="PTHR19879:SF9">
    <property type="entry name" value="TRANSCRIPTION INITIATION FACTOR TFIID SUBUNIT 5"/>
    <property type="match status" value="1"/>
</dbReference>
<dbReference type="PANTHER" id="PTHR19879">
    <property type="entry name" value="TRANSCRIPTION INITIATION FACTOR TFIID"/>
    <property type="match status" value="1"/>
</dbReference>
<feature type="repeat" description="WD" evidence="1">
    <location>
        <begin position="357"/>
        <end position="398"/>
    </location>
</feature>
<dbReference type="Pfam" id="PF00400">
    <property type="entry name" value="WD40"/>
    <property type="match status" value="1"/>
</dbReference>
<protein>
    <submittedName>
        <fullName evidence="3">WD40 repeat domain-containing protein</fullName>
    </submittedName>
</protein>
<dbReference type="EMBL" id="JALDAX010000001">
    <property type="protein sequence ID" value="MCI3238666.1"/>
    <property type="molecule type" value="Genomic_DNA"/>
</dbReference>
<sequence>MRPARRLRTLTGALAALLCVAVVAGVAAWRQGGVNARQRDEAEARRIAAMVDTLRESEPRTAMRLALAAWRTADLPETRAALRTAAAQSGQDTFTQPEEGGRALNAPSWLSGDGRVLTKVAHDRVLQWEVRTHRQIRSVHVPGLSQGVVDVSDDGRFGPGGHTYLVGRNAHDPSGDRMVLELWDVDRQRVRHRYDHGEDDGPLPLPSPDGRHLAWCGTDDTQLRILDLTTVPAPADDSARAPLLTCPVSALFDRRAPAGPRDGLDAHGRPAPARELPVVDKENTVAVDAGGRTALTSEGTLVDVATGIRRPGGVTGEDLLGTGAFSADGRYLAAEDALGRLTLWDARTWRRLDVLRPTGSTVTRSALAFSADGSLFAASAGDGSVQVWETARTRLPAATVPVGDGPVLALGFGPHARELHIATPHLPDRTAQLEPSRAAAKVCARAGGGATEAEWHQYLQAVPYRDTCRP</sequence>
<feature type="region of interest" description="Disordered" evidence="2">
    <location>
        <begin position="88"/>
        <end position="107"/>
    </location>
</feature>
<dbReference type="Proteomes" id="UP001165270">
    <property type="component" value="Unassembled WGS sequence"/>
</dbReference>
<dbReference type="SUPFAM" id="SSF82171">
    <property type="entry name" value="DPP6 N-terminal domain-like"/>
    <property type="match status" value="1"/>
</dbReference>
<proteinExistence type="predicted"/>
<evidence type="ECO:0000256" key="1">
    <source>
        <dbReference type="PROSITE-ProRule" id="PRU00221"/>
    </source>
</evidence>
<gene>
    <name evidence="3" type="ORF">MQN93_02885</name>
</gene>
<dbReference type="InterPro" id="IPR015943">
    <property type="entry name" value="WD40/YVTN_repeat-like_dom_sf"/>
</dbReference>